<evidence type="ECO:0000256" key="3">
    <source>
        <dbReference type="ARBA" id="ARBA00023295"/>
    </source>
</evidence>
<dbReference type="InterPro" id="IPR013783">
    <property type="entry name" value="Ig-like_fold"/>
</dbReference>
<dbReference type="GO" id="GO:0004553">
    <property type="term" value="F:hydrolase activity, hydrolyzing O-glycosyl compounds"/>
    <property type="evidence" value="ECO:0007669"/>
    <property type="project" value="InterPro"/>
</dbReference>
<comment type="caution">
    <text evidence="6">The sequence shown here is derived from an EMBL/GenBank/DDBJ whole genome shotgun (WGS) entry which is preliminary data.</text>
</comment>
<dbReference type="InterPro" id="IPR006102">
    <property type="entry name" value="Ig-like_GH2"/>
</dbReference>
<dbReference type="InterPro" id="IPR008979">
    <property type="entry name" value="Galactose-bd-like_sf"/>
</dbReference>
<reference evidence="6" key="1">
    <citation type="journal article" date="2014" name="Front. Microbiol.">
        <title>High frequency of phylogenetically diverse reductive dehalogenase-homologous genes in deep subseafloor sedimentary metagenomes.</title>
        <authorList>
            <person name="Kawai M."/>
            <person name="Futagami T."/>
            <person name="Toyoda A."/>
            <person name="Takaki Y."/>
            <person name="Nishi S."/>
            <person name="Hori S."/>
            <person name="Arai W."/>
            <person name="Tsubouchi T."/>
            <person name="Morono Y."/>
            <person name="Uchiyama I."/>
            <person name="Ito T."/>
            <person name="Fujiyama A."/>
            <person name="Inagaki F."/>
            <person name="Takami H."/>
        </authorList>
    </citation>
    <scope>NUCLEOTIDE SEQUENCE</scope>
    <source>
        <strain evidence="6">Expedition CK06-06</strain>
    </source>
</reference>
<feature type="domain" description="Glycoside hydrolase family 2 immunoglobulin-like beta-sandwich" evidence="4">
    <location>
        <begin position="153"/>
        <end position="240"/>
    </location>
</feature>
<dbReference type="Pfam" id="PF00703">
    <property type="entry name" value="Glyco_hydro_2"/>
    <property type="match status" value="1"/>
</dbReference>
<evidence type="ECO:0000313" key="6">
    <source>
        <dbReference type="EMBL" id="GAG28277.1"/>
    </source>
</evidence>
<gene>
    <name evidence="6" type="ORF">S01H1_73051</name>
</gene>
<dbReference type="GO" id="GO:0005975">
    <property type="term" value="P:carbohydrate metabolic process"/>
    <property type="evidence" value="ECO:0007669"/>
    <property type="project" value="InterPro"/>
</dbReference>
<dbReference type="EMBL" id="BARS01048785">
    <property type="protein sequence ID" value="GAG28277.1"/>
    <property type="molecule type" value="Genomic_DNA"/>
</dbReference>
<proteinExistence type="inferred from homology"/>
<accession>X0WYI0</accession>
<evidence type="ECO:0000259" key="4">
    <source>
        <dbReference type="Pfam" id="PF00703"/>
    </source>
</evidence>
<organism evidence="6">
    <name type="scientific">marine sediment metagenome</name>
    <dbReference type="NCBI Taxonomy" id="412755"/>
    <lineage>
        <taxon>unclassified sequences</taxon>
        <taxon>metagenomes</taxon>
        <taxon>ecological metagenomes</taxon>
    </lineage>
</organism>
<keyword evidence="3" id="KW-0326">Glycosidase</keyword>
<dbReference type="AlphaFoldDB" id="X0WYI0"/>
<dbReference type="InterPro" id="IPR036156">
    <property type="entry name" value="Beta-gal/glucu_dom_sf"/>
</dbReference>
<evidence type="ECO:0000259" key="5">
    <source>
        <dbReference type="Pfam" id="PF02837"/>
    </source>
</evidence>
<dbReference type="SUPFAM" id="SSF49303">
    <property type="entry name" value="beta-Galactosidase/glucuronidase domain"/>
    <property type="match status" value="1"/>
</dbReference>
<dbReference type="SUPFAM" id="SSF49785">
    <property type="entry name" value="Galactose-binding domain-like"/>
    <property type="match status" value="1"/>
</dbReference>
<sequence>GLWDYAITLKDASKPAEFDGRIMVPFPIESALSGVMKSVGEDKKLWYRREFTIPEPLTYGRIMLNFGAVDWKTTVWVNGTKVGEHKGGYDSFSFDITDVLQDAGPQEIVVSVWDPVDAGTQPRGKQVKKPRGIWYTSVTGIWQTVWLESVPAAYIKSLKIVPDIDVGTVTVTATCSDAAAGFTVEAEVKDGWWLKGKVTGKAGKPIVIPIKDTKLWSPDSPFLYDLKVALKCSESKKVDAVD</sequence>
<dbReference type="PANTHER" id="PTHR42732:SF2">
    <property type="entry name" value="BETA-MANNOSIDASE"/>
    <property type="match status" value="1"/>
</dbReference>
<evidence type="ECO:0000256" key="2">
    <source>
        <dbReference type="ARBA" id="ARBA00022801"/>
    </source>
</evidence>
<name>X0WYI0_9ZZZZ</name>
<protein>
    <recommendedName>
        <fullName evidence="7">Glycosyl hydrolases family 2 sugar binding domain-containing protein</fullName>
    </recommendedName>
</protein>
<comment type="similarity">
    <text evidence="1">Belongs to the glycosyl hydrolase 2 family.</text>
</comment>
<evidence type="ECO:0000256" key="1">
    <source>
        <dbReference type="ARBA" id="ARBA00007401"/>
    </source>
</evidence>
<feature type="non-terminal residue" evidence="6">
    <location>
        <position position="242"/>
    </location>
</feature>
<feature type="domain" description="Glycosyl hydrolases family 2 sugar binding" evidence="5">
    <location>
        <begin position="41"/>
        <end position="115"/>
    </location>
</feature>
<dbReference type="Gene3D" id="2.60.40.10">
    <property type="entry name" value="Immunoglobulins"/>
    <property type="match status" value="1"/>
</dbReference>
<dbReference type="Pfam" id="PF02837">
    <property type="entry name" value="Glyco_hydro_2_N"/>
    <property type="match status" value="1"/>
</dbReference>
<feature type="non-terminal residue" evidence="6">
    <location>
        <position position="1"/>
    </location>
</feature>
<evidence type="ECO:0008006" key="7">
    <source>
        <dbReference type="Google" id="ProtNLM"/>
    </source>
</evidence>
<keyword evidence="2" id="KW-0378">Hydrolase</keyword>
<dbReference type="InterPro" id="IPR006104">
    <property type="entry name" value="Glyco_hydro_2_N"/>
</dbReference>
<dbReference type="InterPro" id="IPR051913">
    <property type="entry name" value="GH2_Domain-Containing"/>
</dbReference>
<dbReference type="PANTHER" id="PTHR42732">
    <property type="entry name" value="BETA-GALACTOSIDASE"/>
    <property type="match status" value="1"/>
</dbReference>
<dbReference type="Gene3D" id="2.60.120.260">
    <property type="entry name" value="Galactose-binding domain-like"/>
    <property type="match status" value="1"/>
</dbReference>